<evidence type="ECO:0000256" key="2">
    <source>
        <dbReference type="ARBA" id="ARBA00010527"/>
    </source>
</evidence>
<dbReference type="InterPro" id="IPR019998">
    <property type="entry name" value="Membr_insert_YidC"/>
</dbReference>
<evidence type="ECO:0000256" key="7">
    <source>
        <dbReference type="ARBA" id="ARBA00022927"/>
    </source>
</evidence>
<feature type="transmembrane region" description="Helical" evidence="13">
    <location>
        <begin position="484"/>
        <end position="509"/>
    </location>
</feature>
<evidence type="ECO:0000256" key="5">
    <source>
        <dbReference type="ARBA" id="ARBA00022475"/>
    </source>
</evidence>
<dbReference type="InterPro" id="IPR028055">
    <property type="entry name" value="YidC/Oxa/ALB_C"/>
</dbReference>
<keyword evidence="10 13" id="KW-0143">Chaperone</keyword>
<keyword evidence="4 13" id="KW-0813">Transport</keyword>
<accession>A0ABS5SCN3</accession>
<dbReference type="HAMAP" id="MF_01810">
    <property type="entry name" value="YidC_type1"/>
    <property type="match status" value="1"/>
</dbReference>
<dbReference type="NCBIfam" id="TIGR03593">
    <property type="entry name" value="yidC_nterm"/>
    <property type="match status" value="1"/>
</dbReference>
<keyword evidence="6 13" id="KW-0812">Transmembrane</keyword>
<dbReference type="Proteomes" id="UP000756860">
    <property type="component" value="Unassembled WGS sequence"/>
</dbReference>
<comment type="subcellular location">
    <subcellularLocation>
        <location evidence="1">Cell inner membrane</location>
        <topology evidence="1">Multi-pass membrane protein</topology>
    </subcellularLocation>
    <subcellularLocation>
        <location evidence="13">Cell membrane</location>
        <topology evidence="13">Multi-pass membrane protein</topology>
    </subcellularLocation>
</comment>
<evidence type="ECO:0000256" key="4">
    <source>
        <dbReference type="ARBA" id="ARBA00022448"/>
    </source>
</evidence>
<keyword evidence="7 13" id="KW-0653">Protein transport</keyword>
<evidence type="ECO:0000256" key="8">
    <source>
        <dbReference type="ARBA" id="ARBA00022989"/>
    </source>
</evidence>
<dbReference type="PANTHER" id="PTHR12428">
    <property type="entry name" value="OXA1"/>
    <property type="match status" value="1"/>
</dbReference>
<evidence type="ECO:0000256" key="6">
    <source>
        <dbReference type="ARBA" id="ARBA00022692"/>
    </source>
</evidence>
<dbReference type="InterPro" id="IPR028053">
    <property type="entry name" value="Membr_insert_YidC_N"/>
</dbReference>
<protein>
    <recommendedName>
        <fullName evidence="3 13">Membrane protein insertase YidC</fullName>
    </recommendedName>
    <alternativeName>
        <fullName evidence="12 13">Foldase YidC</fullName>
    </alternativeName>
    <alternativeName>
        <fullName evidence="11 13">Membrane integrase YidC</fullName>
    </alternativeName>
    <alternativeName>
        <fullName evidence="13">Membrane protein YidC</fullName>
    </alternativeName>
</protein>
<dbReference type="Gene3D" id="2.70.98.90">
    <property type="match status" value="1"/>
</dbReference>
<dbReference type="InterPro" id="IPR001708">
    <property type="entry name" value="YidC/ALB3/OXA1/COX18"/>
</dbReference>
<feature type="domain" description="Membrane insertase YidC/Oxa/ALB C-terminal" evidence="14">
    <location>
        <begin position="345"/>
        <end position="523"/>
    </location>
</feature>
<comment type="similarity">
    <text evidence="2 13">Belongs to the OXA1/ALB3/YidC family. Type 1 subfamily.</text>
</comment>
<dbReference type="InterPro" id="IPR038221">
    <property type="entry name" value="YidC_periplasmic_sf"/>
</dbReference>
<evidence type="ECO:0000256" key="11">
    <source>
        <dbReference type="ARBA" id="ARBA00033245"/>
    </source>
</evidence>
<evidence type="ECO:0000256" key="10">
    <source>
        <dbReference type="ARBA" id="ARBA00023186"/>
    </source>
</evidence>
<evidence type="ECO:0000256" key="9">
    <source>
        <dbReference type="ARBA" id="ARBA00023136"/>
    </source>
</evidence>
<keyword evidence="8 13" id="KW-1133">Transmembrane helix</keyword>
<dbReference type="PRINTS" id="PR01900">
    <property type="entry name" value="YIDCPROTEIN"/>
</dbReference>
<dbReference type="InterPro" id="IPR047196">
    <property type="entry name" value="YidC_ALB_C"/>
</dbReference>
<feature type="transmembrane region" description="Helical" evidence="13">
    <location>
        <begin position="345"/>
        <end position="364"/>
    </location>
</feature>
<dbReference type="CDD" id="cd20070">
    <property type="entry name" value="5TM_YidC_Alb3"/>
    <property type="match status" value="1"/>
</dbReference>
<dbReference type="EMBL" id="JAHCVK010000001">
    <property type="protein sequence ID" value="MBT0651777.1"/>
    <property type="molecule type" value="Genomic_DNA"/>
</dbReference>
<evidence type="ECO:0000259" key="15">
    <source>
        <dbReference type="Pfam" id="PF14849"/>
    </source>
</evidence>
<keyword evidence="9 13" id="KW-0472">Membrane</keyword>
<reference evidence="16 17" key="1">
    <citation type="submission" date="2021-05" db="EMBL/GenBank/DDBJ databases">
        <title>The draft genome of Geobacter luticola JCM 17780.</title>
        <authorList>
            <person name="Xu Z."/>
            <person name="Masuda Y."/>
            <person name="Itoh H."/>
            <person name="Senoo K."/>
        </authorList>
    </citation>
    <scope>NUCLEOTIDE SEQUENCE [LARGE SCALE GENOMIC DNA]</scope>
    <source>
        <strain evidence="16 17">JCM 17780</strain>
    </source>
</reference>
<feature type="domain" description="Membrane insertase YidC N-terminal" evidence="15">
    <location>
        <begin position="69"/>
        <end position="332"/>
    </location>
</feature>
<evidence type="ECO:0000313" key="17">
    <source>
        <dbReference type="Proteomes" id="UP000756860"/>
    </source>
</evidence>
<dbReference type="Pfam" id="PF14849">
    <property type="entry name" value="YidC_periplas"/>
    <property type="match status" value="1"/>
</dbReference>
<organism evidence="16 17">
    <name type="scientific">Geomobilimonas luticola</name>
    <dbReference type="NCBI Taxonomy" id="1114878"/>
    <lineage>
        <taxon>Bacteria</taxon>
        <taxon>Pseudomonadati</taxon>
        <taxon>Thermodesulfobacteriota</taxon>
        <taxon>Desulfuromonadia</taxon>
        <taxon>Geobacterales</taxon>
        <taxon>Geobacteraceae</taxon>
        <taxon>Geomobilimonas</taxon>
    </lineage>
</organism>
<dbReference type="PANTHER" id="PTHR12428:SF65">
    <property type="entry name" value="CYTOCHROME C OXIDASE ASSEMBLY PROTEIN COX18, MITOCHONDRIAL"/>
    <property type="match status" value="1"/>
</dbReference>
<dbReference type="NCBIfam" id="NF002352">
    <property type="entry name" value="PRK01318.1-3"/>
    <property type="match status" value="1"/>
</dbReference>
<keyword evidence="17" id="KW-1185">Reference proteome</keyword>
<comment type="subunit">
    <text evidence="13">Interacts with the Sec translocase complex via SecD. Specifically interacts with transmembrane segments of nascent integral membrane proteins during membrane integration.</text>
</comment>
<keyword evidence="5 13" id="KW-1003">Cell membrane</keyword>
<comment type="caution">
    <text evidence="13">Lacks conserved residue(s) required for the propagation of feature annotation.</text>
</comment>
<evidence type="ECO:0000256" key="1">
    <source>
        <dbReference type="ARBA" id="ARBA00004429"/>
    </source>
</evidence>
<evidence type="ECO:0000256" key="12">
    <source>
        <dbReference type="ARBA" id="ARBA00033342"/>
    </source>
</evidence>
<dbReference type="Pfam" id="PF02096">
    <property type="entry name" value="60KD_IMP"/>
    <property type="match status" value="1"/>
</dbReference>
<sequence>MEKRALIAVVLSIAVLYGYSLIFPTPKPTAPVKSVQKQVSSASIAPAVPLPAKAPELAAPVAGLAAKDVTVETDTYTAVFSTAGGALRKIVLKQYKESAVAGSKQETLLTENDPANYNFKTVAPAMELPAAAVFSASADTLKVAKGERKALTFVWTSPQGNQLRKVFTFDGDGYAIDLEQQVSSRSGLKDVVVGLQLRNKADSTAGESRYEVHGPVTLADDTVDAPKIKDLLKGAKQYSKNILWTGFGDKYFFSGVLAKEGSIAAVTVTNSNGYVETAISSPPLNVPPGGTAVVADKIFVGPKALDILRAQGSRLEAAIDLGWFSMLAKPLLHALKFFYEYTHNYGVAIIIITIILKLVFFPLTHKSYKSMKEMQKLQPKMTELREKFKNDRDAMNKAIMELYQTHKVNPLGGCLPMLVQIPVFFALYKALMFSIELRHAPFMLWITDLSGKDPYYVTPIIMGVTMFIQQKMTPTNMDPMQAKIMLALPVVFTFMFLNFPSGLVLYWLVNNILTIAQQMYINKSLHEAEAK</sequence>
<comment type="caution">
    <text evidence="16">The sequence shown here is derived from an EMBL/GenBank/DDBJ whole genome shotgun (WGS) entry which is preliminary data.</text>
</comment>
<proteinExistence type="inferred from homology"/>
<feature type="transmembrane region" description="Helical" evidence="13">
    <location>
        <begin position="414"/>
        <end position="435"/>
    </location>
</feature>
<comment type="function">
    <text evidence="13">Required for the insertion and/or proper folding and/or complex formation of integral membrane proteins into the membrane. Involved in integration of membrane proteins that insert both dependently and independently of the Sec translocase complex, as well as at least some lipoproteins. Aids folding of multispanning membrane proteins.</text>
</comment>
<dbReference type="RefSeq" id="WP_214173772.1">
    <property type="nucleotide sequence ID" value="NZ_JAHCVK010000001.1"/>
</dbReference>
<name>A0ABS5SCN3_9BACT</name>
<evidence type="ECO:0000256" key="3">
    <source>
        <dbReference type="ARBA" id="ARBA00015325"/>
    </source>
</evidence>
<evidence type="ECO:0000256" key="13">
    <source>
        <dbReference type="HAMAP-Rule" id="MF_01810"/>
    </source>
</evidence>
<gene>
    <name evidence="13 16" type="primary">yidC</name>
    <name evidence="16" type="ORF">KI810_01790</name>
</gene>
<evidence type="ECO:0000259" key="14">
    <source>
        <dbReference type="Pfam" id="PF02096"/>
    </source>
</evidence>
<dbReference type="CDD" id="cd19961">
    <property type="entry name" value="EcYidC-like_peri"/>
    <property type="match status" value="1"/>
</dbReference>
<dbReference type="NCBIfam" id="TIGR03592">
    <property type="entry name" value="yidC_oxa1_cterm"/>
    <property type="match status" value="1"/>
</dbReference>
<dbReference type="PRINTS" id="PR00701">
    <property type="entry name" value="60KDINNERMP"/>
</dbReference>
<evidence type="ECO:0000313" key="16">
    <source>
        <dbReference type="EMBL" id="MBT0651777.1"/>
    </source>
</evidence>